<proteinExistence type="predicted"/>
<dbReference type="InterPro" id="IPR019369">
    <property type="entry name" value="Efm5/EEF1AKMT1"/>
</dbReference>
<dbReference type="EMBL" id="CAJHUC010002968">
    <property type="protein sequence ID" value="CAD7704878.1"/>
    <property type="molecule type" value="Genomic_DNA"/>
</dbReference>
<keyword evidence="3" id="KW-0489">Methyltransferase</keyword>
<evidence type="ECO:0000256" key="4">
    <source>
        <dbReference type="ARBA" id="ARBA00022679"/>
    </source>
</evidence>
<dbReference type="InterPro" id="IPR002052">
    <property type="entry name" value="DNA_methylase_N6_adenine_CS"/>
</dbReference>
<dbReference type="PANTHER" id="PTHR13200">
    <property type="entry name" value="EEF1A LYSINE METHYLTRANSFERASE 1"/>
    <property type="match status" value="1"/>
</dbReference>
<evidence type="ECO:0000313" key="6">
    <source>
        <dbReference type="Proteomes" id="UP000708148"/>
    </source>
</evidence>
<evidence type="ECO:0000256" key="2">
    <source>
        <dbReference type="ARBA" id="ARBA00022490"/>
    </source>
</evidence>
<name>A0A8S1JFK6_9CHLO</name>
<dbReference type="AlphaFoldDB" id="A0A8S1JFK6"/>
<dbReference type="GO" id="GO:0016279">
    <property type="term" value="F:protein-lysine N-methyltransferase activity"/>
    <property type="evidence" value="ECO:0007669"/>
    <property type="project" value="InterPro"/>
</dbReference>
<dbReference type="GO" id="GO:0003676">
    <property type="term" value="F:nucleic acid binding"/>
    <property type="evidence" value="ECO:0007669"/>
    <property type="project" value="InterPro"/>
</dbReference>
<organism evidence="5 6">
    <name type="scientific">Ostreobium quekettii</name>
    <dbReference type="NCBI Taxonomy" id="121088"/>
    <lineage>
        <taxon>Eukaryota</taxon>
        <taxon>Viridiplantae</taxon>
        <taxon>Chlorophyta</taxon>
        <taxon>core chlorophytes</taxon>
        <taxon>Ulvophyceae</taxon>
        <taxon>TCBD clade</taxon>
        <taxon>Bryopsidales</taxon>
        <taxon>Ostreobineae</taxon>
        <taxon>Ostreobiaceae</taxon>
        <taxon>Ostreobium</taxon>
    </lineage>
</organism>
<comment type="caution">
    <text evidence="5">The sequence shown here is derived from an EMBL/GenBank/DDBJ whole genome shotgun (WGS) entry which is preliminary data.</text>
</comment>
<reference evidence="5" key="1">
    <citation type="submission" date="2020-12" db="EMBL/GenBank/DDBJ databases">
        <authorList>
            <person name="Iha C."/>
        </authorList>
    </citation>
    <scope>NUCLEOTIDE SEQUENCE</scope>
</reference>
<dbReference type="SUPFAM" id="SSF53335">
    <property type="entry name" value="S-adenosyl-L-methionine-dependent methyltransferases"/>
    <property type="match status" value="1"/>
</dbReference>
<dbReference type="PROSITE" id="PS00092">
    <property type="entry name" value="N6_MTASE"/>
    <property type="match status" value="1"/>
</dbReference>
<protein>
    <recommendedName>
        <fullName evidence="7">N(6)-adenine-specific DNA methyltransferase 2</fullName>
    </recommendedName>
</protein>
<keyword evidence="6" id="KW-1185">Reference proteome</keyword>
<keyword evidence="2" id="KW-0963">Cytoplasm</keyword>
<accession>A0A8S1JFK6</accession>
<dbReference type="PANTHER" id="PTHR13200:SF0">
    <property type="entry name" value="EEF1A LYSINE METHYLTRANSFERASE 1"/>
    <property type="match status" value="1"/>
</dbReference>
<gene>
    <name evidence="5" type="ORF">OSTQU699_LOCUS10233</name>
</gene>
<sequence length="155" mass="16963">MDAADDEVPALSGSTLLALGDFLNGQLEDALTDADPFAEDWGLSQFWYTEETAMAVAEEVANIVGTDGRVACISCPSLFRSLLQSFPEVQCHLLEYDTRFEVFGNFVHYDYNKPLALPDELKGAFDVVLADPPYLVSGSNAELSGSFHIERGETM</sequence>
<evidence type="ECO:0008006" key="7">
    <source>
        <dbReference type="Google" id="ProtNLM"/>
    </source>
</evidence>
<dbReference type="InterPro" id="IPR029063">
    <property type="entry name" value="SAM-dependent_MTases_sf"/>
</dbReference>
<evidence type="ECO:0000256" key="1">
    <source>
        <dbReference type="ARBA" id="ARBA00004496"/>
    </source>
</evidence>
<evidence type="ECO:0000313" key="5">
    <source>
        <dbReference type="EMBL" id="CAD7704878.1"/>
    </source>
</evidence>
<evidence type="ECO:0000256" key="3">
    <source>
        <dbReference type="ARBA" id="ARBA00022603"/>
    </source>
</evidence>
<dbReference type="Proteomes" id="UP000708148">
    <property type="component" value="Unassembled WGS sequence"/>
</dbReference>
<dbReference type="Pfam" id="PF10237">
    <property type="entry name" value="N6-adenineMlase"/>
    <property type="match status" value="1"/>
</dbReference>
<dbReference type="OrthoDB" id="206354at2759"/>
<dbReference type="InterPro" id="IPR041370">
    <property type="entry name" value="Mlase_EEF1AKMT1/ZCCHC4"/>
</dbReference>
<dbReference type="GO" id="GO:0005737">
    <property type="term" value="C:cytoplasm"/>
    <property type="evidence" value="ECO:0007669"/>
    <property type="project" value="UniProtKB-SubCell"/>
</dbReference>
<keyword evidence="4" id="KW-0808">Transferase</keyword>
<dbReference type="GO" id="GO:0032259">
    <property type="term" value="P:methylation"/>
    <property type="evidence" value="ECO:0007669"/>
    <property type="project" value="UniProtKB-KW"/>
</dbReference>
<comment type="subcellular location">
    <subcellularLocation>
        <location evidence="1">Cytoplasm</location>
    </subcellularLocation>
</comment>